<dbReference type="Pfam" id="PF01842">
    <property type="entry name" value="ACT"/>
    <property type="match status" value="1"/>
</dbReference>
<keyword evidence="4 10" id="KW-0028">Amino-acid biosynthesis</keyword>
<evidence type="ECO:0000256" key="9">
    <source>
        <dbReference type="PIRSR" id="PIRSR001500-2"/>
    </source>
</evidence>
<dbReference type="InterPro" id="IPR001086">
    <property type="entry name" value="Preph_deHydtase"/>
</dbReference>
<feature type="domain" description="ACT" evidence="12">
    <location>
        <begin position="201"/>
        <end position="278"/>
    </location>
</feature>
<evidence type="ECO:0000256" key="8">
    <source>
        <dbReference type="ARBA" id="ARBA00047848"/>
    </source>
</evidence>
<dbReference type="GO" id="GO:0005737">
    <property type="term" value="C:cytoplasm"/>
    <property type="evidence" value="ECO:0007669"/>
    <property type="project" value="TreeGrafter"/>
</dbReference>
<dbReference type="OrthoDB" id="9802281at2"/>
<proteinExistence type="predicted"/>
<dbReference type="EMBL" id="WBXO01000001">
    <property type="protein sequence ID" value="KAB2954630.1"/>
    <property type="molecule type" value="Genomic_DNA"/>
</dbReference>
<dbReference type="GO" id="GO:0004664">
    <property type="term" value="F:prephenate dehydratase activity"/>
    <property type="evidence" value="ECO:0007669"/>
    <property type="project" value="UniProtKB-UniRule"/>
</dbReference>
<dbReference type="FunFam" id="3.30.70.260:FF:000012">
    <property type="entry name" value="Prephenate dehydratase"/>
    <property type="match status" value="1"/>
</dbReference>
<evidence type="ECO:0000256" key="2">
    <source>
        <dbReference type="ARBA" id="ARBA00013147"/>
    </source>
</evidence>
<evidence type="ECO:0000256" key="7">
    <source>
        <dbReference type="ARBA" id="ARBA00023239"/>
    </source>
</evidence>
<dbReference type="UniPathway" id="UPA00121">
    <property type="reaction ID" value="UER00345"/>
</dbReference>
<evidence type="ECO:0000256" key="5">
    <source>
        <dbReference type="ARBA" id="ARBA00023141"/>
    </source>
</evidence>
<dbReference type="RefSeq" id="WP_151618253.1">
    <property type="nucleotide sequence ID" value="NZ_WBXO01000001.1"/>
</dbReference>
<dbReference type="PROSITE" id="PS51171">
    <property type="entry name" value="PREPHENATE_DEHYDR_3"/>
    <property type="match status" value="1"/>
</dbReference>
<dbReference type="PROSITE" id="PS00858">
    <property type="entry name" value="PREPHENATE_DEHYDR_2"/>
    <property type="match status" value="1"/>
</dbReference>
<feature type="site" description="Essential for prephenate dehydratase activity" evidence="9">
    <location>
        <position position="181"/>
    </location>
</feature>
<dbReference type="EC" id="4.2.1.51" evidence="2 10"/>
<dbReference type="PIRSF" id="PIRSF001500">
    <property type="entry name" value="Chor_mut_pdt_Ppr"/>
    <property type="match status" value="1"/>
</dbReference>
<evidence type="ECO:0000256" key="6">
    <source>
        <dbReference type="ARBA" id="ARBA00023222"/>
    </source>
</evidence>
<dbReference type="Pfam" id="PF00800">
    <property type="entry name" value="PDT"/>
    <property type="match status" value="1"/>
</dbReference>
<dbReference type="GO" id="GO:0009094">
    <property type="term" value="P:L-phenylalanine biosynthetic process"/>
    <property type="evidence" value="ECO:0007669"/>
    <property type="project" value="UniProtKB-UniPathway"/>
</dbReference>
<dbReference type="PROSITE" id="PS51671">
    <property type="entry name" value="ACT"/>
    <property type="match status" value="1"/>
</dbReference>
<dbReference type="CDD" id="cd13633">
    <property type="entry name" value="PBP2_Sa-PDT_like"/>
    <property type="match status" value="1"/>
</dbReference>
<comment type="catalytic activity">
    <reaction evidence="8 10">
        <text>prephenate + H(+) = 3-phenylpyruvate + CO2 + H2O</text>
        <dbReference type="Rhea" id="RHEA:21648"/>
        <dbReference type="ChEBI" id="CHEBI:15377"/>
        <dbReference type="ChEBI" id="CHEBI:15378"/>
        <dbReference type="ChEBI" id="CHEBI:16526"/>
        <dbReference type="ChEBI" id="CHEBI:18005"/>
        <dbReference type="ChEBI" id="CHEBI:29934"/>
        <dbReference type="EC" id="4.2.1.51"/>
    </reaction>
</comment>
<dbReference type="PANTHER" id="PTHR21022:SF19">
    <property type="entry name" value="PREPHENATE DEHYDRATASE-RELATED"/>
    <property type="match status" value="1"/>
</dbReference>
<sequence length="284" mass="31593">MKEKAIRAGYLGPEGTFSEEAAQVFFSYQEQEVSLSPFSSIPLLYDALGKREVDLAMLPVENSIEGTVNQTLDELIEHPSLLISGEIILSIHHCLLVRPDQEWAKLERVYSHPQALAQCRTFLEKNLAETALFPTLSTAEGAQIVAKSTEPYGAIASRFAALRQGLEVAVPDIQSKQNNKTRFLVIGRQLTEPTGADKTSIVFALPQDRPGGLYSILKEFAERQINLTRIESRPTKQELGHYLFFIDCLGHQRDPMVAEALHAIGKNTILTRILGSYKIGMVKE</sequence>
<dbReference type="SUPFAM" id="SSF55021">
    <property type="entry name" value="ACT-like"/>
    <property type="match status" value="1"/>
</dbReference>
<dbReference type="CDD" id="cd04905">
    <property type="entry name" value="ACT_CM-PDT"/>
    <property type="match status" value="1"/>
</dbReference>
<evidence type="ECO:0000313" key="13">
    <source>
        <dbReference type="EMBL" id="KAB2954630.1"/>
    </source>
</evidence>
<dbReference type="Proteomes" id="UP000468766">
    <property type="component" value="Unassembled WGS sequence"/>
</dbReference>
<evidence type="ECO:0000256" key="3">
    <source>
        <dbReference type="ARBA" id="ARBA00021872"/>
    </source>
</evidence>
<evidence type="ECO:0000259" key="12">
    <source>
        <dbReference type="PROSITE" id="PS51671"/>
    </source>
</evidence>
<evidence type="ECO:0000256" key="4">
    <source>
        <dbReference type="ARBA" id="ARBA00022605"/>
    </source>
</evidence>
<reference evidence="13 14" key="1">
    <citation type="submission" date="2019-10" db="EMBL/GenBank/DDBJ databases">
        <title>Whole-genome sequence of the extremophile Heliorestis acidaminivorans DSM 24790.</title>
        <authorList>
            <person name="Kyndt J.A."/>
            <person name="Meyer T.E."/>
        </authorList>
    </citation>
    <scope>NUCLEOTIDE SEQUENCE [LARGE SCALE GENOMIC DNA]</scope>
    <source>
        <strain evidence="13 14">DSM 24790</strain>
    </source>
</reference>
<comment type="caution">
    <text evidence="13">The sequence shown here is derived from an EMBL/GenBank/DDBJ whole genome shotgun (WGS) entry which is preliminary data.</text>
</comment>
<accession>A0A6I0F4E7</accession>
<organism evidence="13 14">
    <name type="scientific">Heliorestis acidaminivorans</name>
    <dbReference type="NCBI Taxonomy" id="553427"/>
    <lineage>
        <taxon>Bacteria</taxon>
        <taxon>Bacillati</taxon>
        <taxon>Bacillota</taxon>
        <taxon>Clostridia</taxon>
        <taxon>Eubacteriales</taxon>
        <taxon>Heliobacteriaceae</taxon>
        <taxon>Heliorestis</taxon>
    </lineage>
</organism>
<feature type="domain" description="Prephenate dehydratase" evidence="11">
    <location>
        <begin position="7"/>
        <end position="188"/>
    </location>
</feature>
<keyword evidence="6 10" id="KW-0584">Phenylalanine biosynthesis</keyword>
<dbReference type="NCBIfam" id="NF008865">
    <property type="entry name" value="PRK11898.1"/>
    <property type="match status" value="1"/>
</dbReference>
<dbReference type="PANTHER" id="PTHR21022">
    <property type="entry name" value="PREPHENATE DEHYDRATASE P PROTEIN"/>
    <property type="match status" value="1"/>
</dbReference>
<dbReference type="Gene3D" id="3.40.190.10">
    <property type="entry name" value="Periplasmic binding protein-like II"/>
    <property type="match status" value="2"/>
</dbReference>
<evidence type="ECO:0000256" key="1">
    <source>
        <dbReference type="ARBA" id="ARBA00004741"/>
    </source>
</evidence>
<dbReference type="Gene3D" id="3.30.70.260">
    <property type="match status" value="1"/>
</dbReference>
<keyword evidence="7 10" id="KW-0456">Lyase</keyword>
<dbReference type="AlphaFoldDB" id="A0A6I0F4E7"/>
<keyword evidence="14" id="KW-1185">Reference proteome</keyword>
<keyword evidence="5 10" id="KW-0057">Aromatic amino acid biosynthesis</keyword>
<dbReference type="InterPro" id="IPR045865">
    <property type="entry name" value="ACT-like_dom_sf"/>
</dbReference>
<dbReference type="InterPro" id="IPR008242">
    <property type="entry name" value="Chor_mutase/pphenate_deHydtase"/>
</dbReference>
<protein>
    <recommendedName>
        <fullName evidence="3 10">Prephenate dehydratase</fullName>
        <shortName evidence="10">PDT</shortName>
        <ecNumber evidence="2 10">4.2.1.51</ecNumber>
    </recommendedName>
</protein>
<evidence type="ECO:0000313" key="14">
    <source>
        <dbReference type="Proteomes" id="UP000468766"/>
    </source>
</evidence>
<evidence type="ECO:0000259" key="11">
    <source>
        <dbReference type="PROSITE" id="PS51171"/>
    </source>
</evidence>
<dbReference type="SUPFAM" id="SSF53850">
    <property type="entry name" value="Periplasmic binding protein-like II"/>
    <property type="match status" value="1"/>
</dbReference>
<dbReference type="InterPro" id="IPR002912">
    <property type="entry name" value="ACT_dom"/>
</dbReference>
<comment type="pathway">
    <text evidence="1 10">Amino-acid biosynthesis; L-phenylalanine biosynthesis; phenylpyruvate from prephenate: step 1/1.</text>
</comment>
<gene>
    <name evidence="10 13" type="primary">pheA</name>
    <name evidence="13" type="ORF">F9B85_02855</name>
</gene>
<evidence type="ECO:0000256" key="10">
    <source>
        <dbReference type="RuleBase" id="RU361254"/>
    </source>
</evidence>
<dbReference type="InterPro" id="IPR018528">
    <property type="entry name" value="Preph_deHydtase_CS"/>
</dbReference>
<name>A0A6I0F4E7_9FIRM</name>